<feature type="region of interest" description="Disordered" evidence="1">
    <location>
        <begin position="1"/>
        <end position="46"/>
    </location>
</feature>
<feature type="region of interest" description="Disordered" evidence="1">
    <location>
        <begin position="137"/>
        <end position="157"/>
    </location>
</feature>
<evidence type="ECO:0000313" key="2">
    <source>
        <dbReference type="EMBL" id="KZV14831.1"/>
    </source>
</evidence>
<accession>A0A2Z7A0K0</accession>
<reference evidence="2 3" key="1">
    <citation type="journal article" date="2015" name="Proc. Natl. Acad. Sci. U.S.A.">
        <title>The resurrection genome of Boea hygrometrica: A blueprint for survival of dehydration.</title>
        <authorList>
            <person name="Xiao L."/>
            <person name="Yang G."/>
            <person name="Zhang L."/>
            <person name="Yang X."/>
            <person name="Zhao S."/>
            <person name="Ji Z."/>
            <person name="Zhou Q."/>
            <person name="Hu M."/>
            <person name="Wang Y."/>
            <person name="Chen M."/>
            <person name="Xu Y."/>
            <person name="Jin H."/>
            <person name="Xiao X."/>
            <person name="Hu G."/>
            <person name="Bao F."/>
            <person name="Hu Y."/>
            <person name="Wan P."/>
            <person name="Li L."/>
            <person name="Deng X."/>
            <person name="Kuang T."/>
            <person name="Xiang C."/>
            <person name="Zhu J.K."/>
            <person name="Oliver M.J."/>
            <person name="He Y."/>
        </authorList>
    </citation>
    <scope>NUCLEOTIDE SEQUENCE [LARGE SCALE GENOMIC DNA]</scope>
    <source>
        <strain evidence="3">cv. XS01</strain>
    </source>
</reference>
<feature type="compositionally biased region" description="Polar residues" evidence="1">
    <location>
        <begin position="12"/>
        <end position="31"/>
    </location>
</feature>
<organism evidence="2 3">
    <name type="scientific">Dorcoceras hygrometricum</name>
    <dbReference type="NCBI Taxonomy" id="472368"/>
    <lineage>
        <taxon>Eukaryota</taxon>
        <taxon>Viridiplantae</taxon>
        <taxon>Streptophyta</taxon>
        <taxon>Embryophyta</taxon>
        <taxon>Tracheophyta</taxon>
        <taxon>Spermatophyta</taxon>
        <taxon>Magnoliopsida</taxon>
        <taxon>eudicotyledons</taxon>
        <taxon>Gunneridae</taxon>
        <taxon>Pentapetalae</taxon>
        <taxon>asterids</taxon>
        <taxon>lamiids</taxon>
        <taxon>Lamiales</taxon>
        <taxon>Gesneriaceae</taxon>
        <taxon>Didymocarpoideae</taxon>
        <taxon>Trichosporeae</taxon>
        <taxon>Loxocarpinae</taxon>
        <taxon>Dorcoceras</taxon>
    </lineage>
</organism>
<evidence type="ECO:0000256" key="1">
    <source>
        <dbReference type="SAM" id="MobiDB-lite"/>
    </source>
</evidence>
<name>A0A2Z7A0K0_9LAMI</name>
<proteinExistence type="predicted"/>
<dbReference type="EMBL" id="KV020177">
    <property type="protein sequence ID" value="KZV14831.1"/>
    <property type="molecule type" value="Genomic_DNA"/>
</dbReference>
<dbReference type="Proteomes" id="UP000250235">
    <property type="component" value="Unassembled WGS sequence"/>
</dbReference>
<keyword evidence="3" id="KW-1185">Reference proteome</keyword>
<dbReference type="AlphaFoldDB" id="A0A2Z7A0K0"/>
<feature type="compositionally biased region" description="Basic and acidic residues" evidence="1">
    <location>
        <begin position="34"/>
        <end position="45"/>
    </location>
</feature>
<gene>
    <name evidence="2" type="ORF">F511_40614</name>
</gene>
<protein>
    <submittedName>
        <fullName evidence="2">Uncharacterized protein</fullName>
    </submittedName>
</protein>
<evidence type="ECO:0000313" key="3">
    <source>
        <dbReference type="Proteomes" id="UP000250235"/>
    </source>
</evidence>
<sequence>MERENYRPEITNMLNTETTSHSLNTPTQDSKVASVERSREDELSHRPCSKRRLNAIVKVNQLRSEHSPYLTSATLNLTPPHSPTRYCQTTWYRSPAHIRADTSSGTHQHTVTQIWNAQLLALAGQTSFIQRLYREEEPDRKRVGSGDVRAGPAEDNQIAEDIQALTSLEQEQFQINIEVQNSVAKS</sequence>